<evidence type="ECO:0000313" key="2">
    <source>
        <dbReference type="EMBL" id="MFC5583027.1"/>
    </source>
</evidence>
<feature type="chain" id="PRO_5046832185" evidence="1">
    <location>
        <begin position="24"/>
        <end position="270"/>
    </location>
</feature>
<dbReference type="Pfam" id="PF09694">
    <property type="entry name" value="Gcw_chp"/>
    <property type="match status" value="1"/>
</dbReference>
<feature type="signal peptide" evidence="1">
    <location>
        <begin position="1"/>
        <end position="23"/>
    </location>
</feature>
<accession>A0ABW0T1P0</accession>
<proteinExistence type="predicted"/>
<reference evidence="3" key="1">
    <citation type="journal article" date="2019" name="Int. J. Syst. Evol. Microbiol.">
        <title>The Global Catalogue of Microorganisms (GCM) 10K type strain sequencing project: providing services to taxonomists for standard genome sequencing and annotation.</title>
        <authorList>
            <consortium name="The Broad Institute Genomics Platform"/>
            <consortium name="The Broad Institute Genome Sequencing Center for Infectious Disease"/>
            <person name="Wu L."/>
            <person name="Ma J."/>
        </authorList>
    </citation>
    <scope>NUCLEOTIDE SEQUENCE [LARGE SCALE GENOMIC DNA]</scope>
    <source>
        <strain evidence="3">CGMCC 1.13587</strain>
    </source>
</reference>
<evidence type="ECO:0000313" key="3">
    <source>
        <dbReference type="Proteomes" id="UP001596111"/>
    </source>
</evidence>
<keyword evidence="3" id="KW-1185">Reference proteome</keyword>
<organism evidence="2 3">
    <name type="scientific">Rhodanobacter terrae</name>
    <dbReference type="NCBI Taxonomy" id="418647"/>
    <lineage>
        <taxon>Bacteria</taxon>
        <taxon>Pseudomonadati</taxon>
        <taxon>Pseudomonadota</taxon>
        <taxon>Gammaproteobacteria</taxon>
        <taxon>Lysobacterales</taxon>
        <taxon>Rhodanobacteraceae</taxon>
        <taxon>Rhodanobacter</taxon>
    </lineage>
</organism>
<dbReference type="RefSeq" id="WP_377329667.1">
    <property type="nucleotide sequence ID" value="NZ_JBHSNG010000029.1"/>
</dbReference>
<sequence length="270" mass="29013">MKLRFLAAAAALFSLAGITAARADSAPASPVTGNVAVTSDYMFRGLTQTWGRPAIQGGADYSDPNGFAAGFWGSSISERSYPGGAMELDLYASYGRSIDSSWSWRAGLYGYVYPGANLDRARLAARSLNTLEMNAALTWKQFTLKYNRALTDYFGVDTEQGYTGDSKGTDYLQLDAAIPLNAAWSLALHAGHTHYTTTSAAPLADGARNPSYSDFGATLKYQWNGHWSLSGGVTQATNADFYRRTSSFLNAGDTRNVGGTRGFVMLQGTF</sequence>
<dbReference type="Proteomes" id="UP001596111">
    <property type="component" value="Unassembled WGS sequence"/>
</dbReference>
<dbReference type="InterPro" id="IPR010239">
    <property type="entry name" value="CHP02001"/>
</dbReference>
<protein>
    <submittedName>
        <fullName evidence="2">TorF family putative porin</fullName>
    </submittedName>
</protein>
<comment type="caution">
    <text evidence="2">The sequence shown here is derived from an EMBL/GenBank/DDBJ whole genome shotgun (WGS) entry which is preliminary data.</text>
</comment>
<dbReference type="NCBIfam" id="TIGR02001">
    <property type="entry name" value="gcw_chp"/>
    <property type="match status" value="1"/>
</dbReference>
<keyword evidence="1" id="KW-0732">Signal</keyword>
<evidence type="ECO:0000256" key="1">
    <source>
        <dbReference type="SAM" id="SignalP"/>
    </source>
</evidence>
<name>A0ABW0T1P0_9GAMM</name>
<gene>
    <name evidence="2" type="ORF">ACFPPB_18085</name>
</gene>
<dbReference type="EMBL" id="JBHSNG010000029">
    <property type="protein sequence ID" value="MFC5583027.1"/>
    <property type="molecule type" value="Genomic_DNA"/>
</dbReference>